<accession>A0A7I8WE36</accession>
<keyword evidence="2" id="KW-1185">Reference proteome</keyword>
<sequence length="80" mass="9252">MDWEMIRKKNTATDLYLGLSPLRVNANGKLNLVRIKISNQVTENVHELTENTQEVLIEGLGSWKRLGYHKGWKESVDKWG</sequence>
<protein>
    <submittedName>
        <fullName evidence="1">DgyrCDS14568</fullName>
    </submittedName>
</protein>
<name>A0A7I8WE36_9ANNE</name>
<organism evidence="1 2">
    <name type="scientific">Dimorphilus gyrociliatus</name>
    <dbReference type="NCBI Taxonomy" id="2664684"/>
    <lineage>
        <taxon>Eukaryota</taxon>
        <taxon>Metazoa</taxon>
        <taxon>Spiralia</taxon>
        <taxon>Lophotrochozoa</taxon>
        <taxon>Annelida</taxon>
        <taxon>Polychaeta</taxon>
        <taxon>Polychaeta incertae sedis</taxon>
        <taxon>Dinophilidae</taxon>
        <taxon>Dimorphilus</taxon>
    </lineage>
</organism>
<dbReference type="EMBL" id="CAJFCJ010000048">
    <property type="protein sequence ID" value="CAD5126439.1"/>
    <property type="molecule type" value="Genomic_DNA"/>
</dbReference>
<reference evidence="1 2" key="1">
    <citation type="submission" date="2020-08" db="EMBL/GenBank/DDBJ databases">
        <authorList>
            <person name="Hejnol A."/>
        </authorList>
    </citation>
    <scope>NUCLEOTIDE SEQUENCE [LARGE SCALE GENOMIC DNA]</scope>
</reference>
<comment type="caution">
    <text evidence="1">The sequence shown here is derived from an EMBL/GenBank/DDBJ whole genome shotgun (WGS) entry which is preliminary data.</text>
</comment>
<gene>
    <name evidence="1" type="ORF">DGYR_LOCUS13682</name>
</gene>
<dbReference type="Proteomes" id="UP000549394">
    <property type="component" value="Unassembled WGS sequence"/>
</dbReference>
<evidence type="ECO:0000313" key="1">
    <source>
        <dbReference type="EMBL" id="CAD5126439.1"/>
    </source>
</evidence>
<dbReference type="AlphaFoldDB" id="A0A7I8WE36"/>
<evidence type="ECO:0000313" key="2">
    <source>
        <dbReference type="Proteomes" id="UP000549394"/>
    </source>
</evidence>
<proteinExistence type="predicted"/>